<proteinExistence type="inferred from homology"/>
<keyword evidence="5" id="KW-1185">Reference proteome</keyword>
<dbReference type="PANTHER" id="PTHR43116:SF3">
    <property type="entry name" value="CLASS I PEPTIDE CHAIN RELEASE FACTOR"/>
    <property type="match status" value="1"/>
</dbReference>
<dbReference type="OrthoDB" id="2019491at2759"/>
<dbReference type="SUPFAM" id="SSF75620">
    <property type="entry name" value="Release factor"/>
    <property type="match status" value="1"/>
</dbReference>
<name>A0A9W7LB03_9STRA</name>
<gene>
    <name evidence="4" type="ORF">TrCOL_g12712</name>
</gene>
<comment type="caution">
    <text evidence="4">The sequence shown here is derived from an EMBL/GenBank/DDBJ whole genome shotgun (WGS) entry which is preliminary data.</text>
</comment>
<dbReference type="Gene3D" id="3.30.70.1660">
    <property type="match status" value="1"/>
</dbReference>
<dbReference type="Proteomes" id="UP001165065">
    <property type="component" value="Unassembled WGS sequence"/>
</dbReference>
<dbReference type="InterPro" id="IPR000352">
    <property type="entry name" value="Pep_chain_release_fac_I"/>
</dbReference>
<protein>
    <recommendedName>
        <fullName evidence="3">Peptide chain release factor domain-containing protein</fullName>
    </recommendedName>
</protein>
<feature type="region of interest" description="Disordered" evidence="2">
    <location>
        <begin position="1"/>
        <end position="28"/>
    </location>
</feature>
<sequence>MLTHLHQESTYHSKNAASLPSGSPSSVQAMKSLSETTGLMMDFEIWNRAIEDAETVLEISSEYSSPSSLPPEVLSMISESLLALSHLRPSLTSRTLTSKFTGKYDSISTCTITITAGAGGTEACDWVEMLLRMYTLYFKSKDWELTISTSKGDVTGYKSAEVVVRGGEDEFLYGRLKGEKGAHRLVRISPFNSQNKRMTTFAGVEVTPDLTSEIGGGLEDGWDKECVITTMKSGGKGGQNVNKVETGVRVVHTPTGLRVKSTKHRTQGRNKEEALKVLEGKLLVLLDEADKVKLEEVTGDTVEAKWGQQVRNYVLDPEERVKDLRSGYETGNARKVLEGDIEDIVNSVRGM</sequence>
<evidence type="ECO:0000259" key="3">
    <source>
        <dbReference type="SMART" id="SM00937"/>
    </source>
</evidence>
<dbReference type="EMBL" id="BRYA01001466">
    <property type="protein sequence ID" value="GMI44015.1"/>
    <property type="molecule type" value="Genomic_DNA"/>
</dbReference>
<dbReference type="PANTHER" id="PTHR43116">
    <property type="entry name" value="PEPTIDE CHAIN RELEASE FACTOR 2"/>
    <property type="match status" value="1"/>
</dbReference>
<feature type="compositionally biased region" description="Polar residues" evidence="2">
    <location>
        <begin position="12"/>
        <end position="28"/>
    </location>
</feature>
<accession>A0A9W7LB03</accession>
<reference evidence="5" key="1">
    <citation type="journal article" date="2023" name="Commun. Biol.">
        <title>Genome analysis of Parmales, the sister group of diatoms, reveals the evolutionary specialization of diatoms from phago-mixotrophs to photoautotrophs.</title>
        <authorList>
            <person name="Ban H."/>
            <person name="Sato S."/>
            <person name="Yoshikawa S."/>
            <person name="Yamada K."/>
            <person name="Nakamura Y."/>
            <person name="Ichinomiya M."/>
            <person name="Sato N."/>
            <person name="Blanc-Mathieu R."/>
            <person name="Endo H."/>
            <person name="Kuwata A."/>
            <person name="Ogata H."/>
        </authorList>
    </citation>
    <scope>NUCLEOTIDE SEQUENCE [LARGE SCALE GENOMIC DNA]</scope>
</reference>
<feature type="compositionally biased region" description="Basic and acidic residues" evidence="2">
    <location>
        <begin position="1"/>
        <end position="11"/>
    </location>
</feature>
<evidence type="ECO:0000256" key="2">
    <source>
        <dbReference type="SAM" id="MobiDB-lite"/>
    </source>
</evidence>
<evidence type="ECO:0000313" key="4">
    <source>
        <dbReference type="EMBL" id="GMI44015.1"/>
    </source>
</evidence>
<dbReference type="InterPro" id="IPR045853">
    <property type="entry name" value="Pep_chain_release_fac_I_sf"/>
</dbReference>
<dbReference type="Pfam" id="PF00472">
    <property type="entry name" value="RF-1"/>
    <property type="match status" value="1"/>
</dbReference>
<evidence type="ECO:0000313" key="5">
    <source>
        <dbReference type="Proteomes" id="UP001165065"/>
    </source>
</evidence>
<evidence type="ECO:0000256" key="1">
    <source>
        <dbReference type="ARBA" id="ARBA00010835"/>
    </source>
</evidence>
<dbReference type="GO" id="GO:0005737">
    <property type="term" value="C:cytoplasm"/>
    <property type="evidence" value="ECO:0007669"/>
    <property type="project" value="UniProtKB-ARBA"/>
</dbReference>
<dbReference type="GO" id="GO:0003747">
    <property type="term" value="F:translation release factor activity"/>
    <property type="evidence" value="ECO:0007669"/>
    <property type="project" value="InterPro"/>
</dbReference>
<dbReference type="InterPro" id="IPR005139">
    <property type="entry name" value="PCRF"/>
</dbReference>
<dbReference type="Pfam" id="PF03462">
    <property type="entry name" value="PCRF"/>
    <property type="match status" value="1"/>
</dbReference>
<dbReference type="SMART" id="SM00937">
    <property type="entry name" value="PCRF"/>
    <property type="match status" value="1"/>
</dbReference>
<dbReference type="Gene3D" id="3.30.160.20">
    <property type="match status" value="1"/>
</dbReference>
<comment type="similarity">
    <text evidence="1">Belongs to the prokaryotic/mitochondrial release factor family.</text>
</comment>
<dbReference type="AlphaFoldDB" id="A0A9W7LB03"/>
<organism evidence="4 5">
    <name type="scientific">Triparma columacea</name>
    <dbReference type="NCBI Taxonomy" id="722753"/>
    <lineage>
        <taxon>Eukaryota</taxon>
        <taxon>Sar</taxon>
        <taxon>Stramenopiles</taxon>
        <taxon>Ochrophyta</taxon>
        <taxon>Bolidophyceae</taxon>
        <taxon>Parmales</taxon>
        <taxon>Triparmaceae</taxon>
        <taxon>Triparma</taxon>
    </lineage>
</organism>
<feature type="domain" description="Peptide chain release factor" evidence="3">
    <location>
        <begin position="72"/>
        <end position="179"/>
    </location>
</feature>